<protein>
    <submittedName>
        <fullName evidence="1">Uncharacterized protein</fullName>
    </submittedName>
</protein>
<proteinExistence type="predicted"/>
<sequence>MKNQTKLPFPVVAVFANDWAIYSGSCKENNEFLVSEAWVVGYLIEDLKERIAVAHHYFTDTRRLRQVTSIPRKMVKKIVCLNPKGN</sequence>
<gene>
    <name evidence="1" type="ORF">MM415B00626_0011</name>
</gene>
<accession>A0A6M3J1R1</accession>
<name>A0A6M3J1R1_9ZZZZ</name>
<dbReference type="AlphaFoldDB" id="A0A6M3J1R1"/>
<organism evidence="1">
    <name type="scientific">viral metagenome</name>
    <dbReference type="NCBI Taxonomy" id="1070528"/>
    <lineage>
        <taxon>unclassified sequences</taxon>
        <taxon>metagenomes</taxon>
        <taxon>organismal metagenomes</taxon>
    </lineage>
</organism>
<evidence type="ECO:0000313" key="1">
    <source>
        <dbReference type="EMBL" id="QJA63478.1"/>
    </source>
</evidence>
<reference evidence="1" key="1">
    <citation type="submission" date="2020-03" db="EMBL/GenBank/DDBJ databases">
        <title>The deep terrestrial virosphere.</title>
        <authorList>
            <person name="Holmfeldt K."/>
            <person name="Nilsson E."/>
            <person name="Simone D."/>
            <person name="Lopez-Fernandez M."/>
            <person name="Wu X."/>
            <person name="de Brujin I."/>
            <person name="Lundin D."/>
            <person name="Andersson A."/>
            <person name="Bertilsson S."/>
            <person name="Dopson M."/>
        </authorList>
    </citation>
    <scope>NUCLEOTIDE SEQUENCE</scope>
    <source>
        <strain evidence="1">MM415B00626</strain>
    </source>
</reference>
<dbReference type="EMBL" id="MT141498">
    <property type="protein sequence ID" value="QJA63478.1"/>
    <property type="molecule type" value="Genomic_DNA"/>
</dbReference>